<name>A0AAN7VCX2_9COLE</name>
<dbReference type="PANTHER" id="PTHR45828">
    <property type="entry name" value="CYTOCHROME B561/FERRIC REDUCTASE TRANSMEMBRANE"/>
    <property type="match status" value="1"/>
</dbReference>
<keyword evidence="1" id="KW-0732">Signal</keyword>
<dbReference type="PANTHER" id="PTHR45828:SF33">
    <property type="entry name" value="DOMON DOMAIN-CONTAINING PROTEIN"/>
    <property type="match status" value="1"/>
</dbReference>
<accession>A0AAN7VCX2</accession>
<protein>
    <recommendedName>
        <fullName evidence="2">Reelin domain-containing protein</fullName>
    </recommendedName>
</protein>
<evidence type="ECO:0000259" key="2">
    <source>
        <dbReference type="PROSITE" id="PS51019"/>
    </source>
</evidence>
<evidence type="ECO:0000313" key="4">
    <source>
        <dbReference type="Proteomes" id="UP001329430"/>
    </source>
</evidence>
<feature type="domain" description="Reelin" evidence="2">
    <location>
        <begin position="5"/>
        <end position="162"/>
    </location>
</feature>
<sequence length="162" mass="17807">MVKKILVVFLMSIISIYGYSTGAPKEACPDMKPQHPFDPQSANEFPYNVTVSKTNVNQGGKVLITISGWKVKHFKGFLVQVRDNKDAVGSFSIPPSYGLAQTLDCGSTNSAATHTSSDLKDTVELEWIAPFKYTGKLTLFTTVAKDGEVFWSKQKAIDIQVL</sequence>
<evidence type="ECO:0000313" key="3">
    <source>
        <dbReference type="EMBL" id="KAK5646270.1"/>
    </source>
</evidence>
<dbReference type="Gene3D" id="2.60.40.4060">
    <property type="entry name" value="Reeler domain"/>
    <property type="match status" value="1"/>
</dbReference>
<dbReference type="PROSITE" id="PS51019">
    <property type="entry name" value="REELIN"/>
    <property type="match status" value="1"/>
</dbReference>
<evidence type="ECO:0000256" key="1">
    <source>
        <dbReference type="SAM" id="SignalP"/>
    </source>
</evidence>
<dbReference type="InterPro" id="IPR002861">
    <property type="entry name" value="Reeler_dom"/>
</dbReference>
<dbReference type="Proteomes" id="UP001329430">
    <property type="component" value="Chromosome 3"/>
</dbReference>
<dbReference type="GO" id="GO:0016020">
    <property type="term" value="C:membrane"/>
    <property type="evidence" value="ECO:0007669"/>
    <property type="project" value="TreeGrafter"/>
</dbReference>
<dbReference type="AlphaFoldDB" id="A0AAN7VCX2"/>
<organism evidence="3 4">
    <name type="scientific">Pyrocoelia pectoralis</name>
    <dbReference type="NCBI Taxonomy" id="417401"/>
    <lineage>
        <taxon>Eukaryota</taxon>
        <taxon>Metazoa</taxon>
        <taxon>Ecdysozoa</taxon>
        <taxon>Arthropoda</taxon>
        <taxon>Hexapoda</taxon>
        <taxon>Insecta</taxon>
        <taxon>Pterygota</taxon>
        <taxon>Neoptera</taxon>
        <taxon>Endopterygota</taxon>
        <taxon>Coleoptera</taxon>
        <taxon>Polyphaga</taxon>
        <taxon>Elateriformia</taxon>
        <taxon>Elateroidea</taxon>
        <taxon>Lampyridae</taxon>
        <taxon>Lampyrinae</taxon>
        <taxon>Pyrocoelia</taxon>
    </lineage>
</organism>
<feature type="signal peptide" evidence="1">
    <location>
        <begin position="1"/>
        <end position="18"/>
    </location>
</feature>
<dbReference type="EMBL" id="JAVRBK010000003">
    <property type="protein sequence ID" value="KAK5646270.1"/>
    <property type="molecule type" value="Genomic_DNA"/>
</dbReference>
<gene>
    <name evidence="3" type="ORF">RI129_004734</name>
</gene>
<dbReference type="Pfam" id="PF02014">
    <property type="entry name" value="Reeler"/>
    <property type="match status" value="1"/>
</dbReference>
<comment type="caution">
    <text evidence="3">The sequence shown here is derived from an EMBL/GenBank/DDBJ whole genome shotgun (WGS) entry which is preliminary data.</text>
</comment>
<keyword evidence="4" id="KW-1185">Reference proteome</keyword>
<reference evidence="3 4" key="1">
    <citation type="journal article" date="2024" name="Insects">
        <title>An Improved Chromosome-Level Genome Assembly of the Firefly Pyrocoelia pectoralis.</title>
        <authorList>
            <person name="Fu X."/>
            <person name="Meyer-Rochow V.B."/>
            <person name="Ballantyne L."/>
            <person name="Zhu X."/>
        </authorList>
    </citation>
    <scope>NUCLEOTIDE SEQUENCE [LARGE SCALE GENOMIC DNA]</scope>
    <source>
        <strain evidence="3">XCY_ONT2</strain>
    </source>
</reference>
<dbReference type="CDD" id="cd08544">
    <property type="entry name" value="Reeler"/>
    <property type="match status" value="1"/>
</dbReference>
<dbReference type="InterPro" id="IPR042307">
    <property type="entry name" value="Reeler_sf"/>
</dbReference>
<feature type="chain" id="PRO_5042971742" description="Reelin domain-containing protein" evidence="1">
    <location>
        <begin position="19"/>
        <end position="162"/>
    </location>
</feature>
<dbReference type="InterPro" id="IPR051237">
    <property type="entry name" value="Ferric-chelate_Red/DefProt"/>
</dbReference>
<proteinExistence type="predicted"/>